<evidence type="ECO:0000256" key="2">
    <source>
        <dbReference type="ARBA" id="ARBA00023043"/>
    </source>
</evidence>
<evidence type="ECO:0000256" key="3">
    <source>
        <dbReference type="PROSITE-ProRule" id="PRU00023"/>
    </source>
</evidence>
<dbReference type="GO" id="GO:0005886">
    <property type="term" value="C:plasma membrane"/>
    <property type="evidence" value="ECO:0007669"/>
    <property type="project" value="TreeGrafter"/>
</dbReference>
<comment type="caution">
    <text evidence="4">The sequence shown here is derived from an EMBL/GenBank/DDBJ whole genome shotgun (WGS) entry which is preliminary data.</text>
</comment>
<name>A0A833RHY1_9POAL</name>
<dbReference type="PANTHER" id="PTHR24186:SF50">
    <property type="entry name" value="ANKYRIN REPEAT-CONTAINING PROTEIN ITN1-LIKE ISOFORM X1"/>
    <property type="match status" value="1"/>
</dbReference>
<proteinExistence type="predicted"/>
<dbReference type="InterPro" id="IPR002110">
    <property type="entry name" value="Ankyrin_rpt"/>
</dbReference>
<dbReference type="PROSITE" id="PS50088">
    <property type="entry name" value="ANK_REPEAT"/>
    <property type="match status" value="1"/>
</dbReference>
<dbReference type="Proteomes" id="UP000623129">
    <property type="component" value="Unassembled WGS sequence"/>
</dbReference>
<feature type="repeat" description="ANK" evidence="3">
    <location>
        <begin position="62"/>
        <end position="84"/>
    </location>
</feature>
<dbReference type="Pfam" id="PF00023">
    <property type="entry name" value="Ank"/>
    <property type="match status" value="1"/>
</dbReference>
<dbReference type="PROSITE" id="PS50297">
    <property type="entry name" value="ANK_REP_REGION"/>
    <property type="match status" value="1"/>
</dbReference>
<keyword evidence="5" id="KW-1185">Reference proteome</keyword>
<evidence type="ECO:0000313" key="5">
    <source>
        <dbReference type="Proteomes" id="UP000623129"/>
    </source>
</evidence>
<dbReference type="SMART" id="SM00248">
    <property type="entry name" value="ANK"/>
    <property type="match status" value="4"/>
</dbReference>
<accession>A0A833RHY1</accession>
<dbReference type="InterPro" id="IPR036770">
    <property type="entry name" value="Ankyrin_rpt-contain_sf"/>
</dbReference>
<evidence type="ECO:0000256" key="1">
    <source>
        <dbReference type="ARBA" id="ARBA00022737"/>
    </source>
</evidence>
<dbReference type="SUPFAM" id="SSF48403">
    <property type="entry name" value="Ankyrin repeat"/>
    <property type="match status" value="1"/>
</dbReference>
<keyword evidence="1" id="KW-0677">Repeat</keyword>
<dbReference type="EMBL" id="SWLB01000004">
    <property type="protein sequence ID" value="KAF3339421.1"/>
    <property type="molecule type" value="Genomic_DNA"/>
</dbReference>
<keyword evidence="2 3" id="KW-0040">ANK repeat</keyword>
<organism evidence="4 5">
    <name type="scientific">Carex littledalei</name>
    <dbReference type="NCBI Taxonomy" id="544730"/>
    <lineage>
        <taxon>Eukaryota</taxon>
        <taxon>Viridiplantae</taxon>
        <taxon>Streptophyta</taxon>
        <taxon>Embryophyta</taxon>
        <taxon>Tracheophyta</taxon>
        <taxon>Spermatophyta</taxon>
        <taxon>Magnoliopsida</taxon>
        <taxon>Liliopsida</taxon>
        <taxon>Poales</taxon>
        <taxon>Cyperaceae</taxon>
        <taxon>Cyperoideae</taxon>
        <taxon>Cariceae</taxon>
        <taxon>Carex</taxon>
        <taxon>Carex subgen. Euthyceras</taxon>
    </lineage>
</organism>
<dbReference type="Pfam" id="PF12796">
    <property type="entry name" value="Ank_2"/>
    <property type="match status" value="1"/>
</dbReference>
<evidence type="ECO:0000313" key="4">
    <source>
        <dbReference type="EMBL" id="KAF3339421.1"/>
    </source>
</evidence>
<sequence length="158" mass="17430">MRTSKPSENIVQVILEWNSSLAAETDKSQNTLLHYAALIGNSYAVKELLLKDTGSVYKDNLSGSFPVHLAAEAGNYTVIKELLSMCPDVGELLDKEKRNFLHVAVEKKRIGVITLICQVGINAKVRNAKDKDGNTPLHLAVISSDSDIILIFCFETRE</sequence>
<dbReference type="AlphaFoldDB" id="A0A833RHY1"/>
<dbReference type="Gene3D" id="1.25.40.20">
    <property type="entry name" value="Ankyrin repeat-containing domain"/>
    <property type="match status" value="1"/>
</dbReference>
<dbReference type="OrthoDB" id="1847170at2759"/>
<gene>
    <name evidence="4" type="ORF">FCM35_KLT16892</name>
</gene>
<reference evidence="4" key="1">
    <citation type="submission" date="2020-01" db="EMBL/GenBank/DDBJ databases">
        <title>Genome sequence of Kobresia littledalei, the first chromosome-level genome in the family Cyperaceae.</title>
        <authorList>
            <person name="Qu G."/>
        </authorList>
    </citation>
    <scope>NUCLEOTIDE SEQUENCE</scope>
    <source>
        <strain evidence="4">C.B.Clarke</strain>
        <tissue evidence="4">Leaf</tissue>
    </source>
</reference>
<dbReference type="PANTHER" id="PTHR24186">
    <property type="entry name" value="PROTEIN PHOSPHATASE 1 REGULATORY SUBUNIT"/>
    <property type="match status" value="1"/>
</dbReference>
<protein>
    <submittedName>
        <fullName evidence="4">Putative ankyrin repeat domain family protein</fullName>
    </submittedName>
</protein>